<sequence length="57" mass="6424">MSDTNDITPTSVLDLMPEAFQSIGECLQSIGSLFRFVINVLKVLDLRRARQDNTQEP</sequence>
<evidence type="ECO:0000313" key="2">
    <source>
        <dbReference type="Proteomes" id="UP000283895"/>
    </source>
</evidence>
<evidence type="ECO:0000313" key="1">
    <source>
        <dbReference type="EMBL" id="ROW11586.1"/>
    </source>
</evidence>
<accession>A0A423X759</accession>
<name>A0A423X759_9PEZI</name>
<keyword evidence="2" id="KW-1185">Reference proteome</keyword>
<dbReference type="EMBL" id="LKEA01000002">
    <property type="protein sequence ID" value="ROW11586.1"/>
    <property type="molecule type" value="Genomic_DNA"/>
</dbReference>
<protein>
    <submittedName>
        <fullName evidence="1">Uncharacterized protein</fullName>
    </submittedName>
</protein>
<dbReference type="AlphaFoldDB" id="A0A423X759"/>
<organism evidence="1 2">
    <name type="scientific">Cytospora schulzeri</name>
    <dbReference type="NCBI Taxonomy" id="448051"/>
    <lineage>
        <taxon>Eukaryota</taxon>
        <taxon>Fungi</taxon>
        <taxon>Dikarya</taxon>
        <taxon>Ascomycota</taxon>
        <taxon>Pezizomycotina</taxon>
        <taxon>Sordariomycetes</taxon>
        <taxon>Sordariomycetidae</taxon>
        <taxon>Diaporthales</taxon>
        <taxon>Cytosporaceae</taxon>
        <taxon>Cytospora</taxon>
    </lineage>
</organism>
<dbReference type="Proteomes" id="UP000283895">
    <property type="component" value="Unassembled WGS sequence"/>
</dbReference>
<reference evidence="1 2" key="1">
    <citation type="submission" date="2015-09" db="EMBL/GenBank/DDBJ databases">
        <title>Host preference determinants of Valsa canker pathogens revealed by comparative genomics.</title>
        <authorList>
            <person name="Yin Z."/>
            <person name="Huang L."/>
        </authorList>
    </citation>
    <scope>NUCLEOTIDE SEQUENCE [LARGE SCALE GENOMIC DNA]</scope>
    <source>
        <strain evidence="1 2">03-1</strain>
    </source>
</reference>
<gene>
    <name evidence="1" type="ORF">VMCG_01318</name>
</gene>
<comment type="caution">
    <text evidence="1">The sequence shown here is derived from an EMBL/GenBank/DDBJ whole genome shotgun (WGS) entry which is preliminary data.</text>
</comment>
<proteinExistence type="predicted"/>